<sequence length="192" mass="21238">MSDITRVLKAVEQGDSGAVEQFWALVYEELRRLASAQLAREQPGQTLDVTALVHEAYLRLAVDQEHPFDNRRHFFAAAARAMRRILVDAARRKGRDKRGGGRCREFPDLDALHASGTPEEVLALHEALDRFAAVDPVLARLVELRFFVGLTLSQAAGCLDISPSTADRGWRYARAWLYADMTGAGGTDGSDE</sequence>
<dbReference type="SUPFAM" id="SSF88946">
    <property type="entry name" value="Sigma2 domain of RNA polymerase sigma factors"/>
    <property type="match status" value="1"/>
</dbReference>
<dbReference type="Proteomes" id="UP000503447">
    <property type="component" value="Chromosome"/>
</dbReference>
<dbReference type="Gene3D" id="1.10.10.10">
    <property type="entry name" value="Winged helix-like DNA-binding domain superfamily/Winged helix DNA-binding domain"/>
    <property type="match status" value="1"/>
</dbReference>
<feature type="domain" description="RNA polymerase sigma-70 ECF-like HTH" evidence="5">
    <location>
        <begin position="1"/>
        <end position="181"/>
    </location>
</feature>
<dbReference type="InterPro" id="IPR053812">
    <property type="entry name" value="HTH_Sigma70_ECF-like"/>
</dbReference>
<evidence type="ECO:0000313" key="6">
    <source>
        <dbReference type="EMBL" id="QJW94925.1"/>
    </source>
</evidence>
<dbReference type="PANTHER" id="PTHR43133:SF39">
    <property type="entry name" value="SIMILAR TO RNA POLYMERASE SIGMA-E FACTOR"/>
    <property type="match status" value="1"/>
</dbReference>
<dbReference type="KEGG" id="ftj:FTUN_2451"/>
<name>A0A6M5YLX6_9BACT</name>
<dbReference type="NCBIfam" id="TIGR02999">
    <property type="entry name" value="Sig-70_X6"/>
    <property type="match status" value="1"/>
</dbReference>
<evidence type="ECO:0000256" key="1">
    <source>
        <dbReference type="ARBA" id="ARBA00010641"/>
    </source>
</evidence>
<dbReference type="Pfam" id="PF07638">
    <property type="entry name" value="Sigma70_ECF"/>
    <property type="match status" value="1"/>
</dbReference>
<dbReference type="InterPro" id="IPR036388">
    <property type="entry name" value="WH-like_DNA-bd_sf"/>
</dbReference>
<dbReference type="RefSeq" id="WP_171470821.1">
    <property type="nucleotide sequence ID" value="NZ_CP053452.2"/>
</dbReference>
<dbReference type="PANTHER" id="PTHR43133">
    <property type="entry name" value="RNA POLYMERASE ECF-TYPE SIGMA FACTO"/>
    <property type="match status" value="1"/>
</dbReference>
<dbReference type="InterPro" id="IPR013324">
    <property type="entry name" value="RNA_pol_sigma_r3/r4-like"/>
</dbReference>
<dbReference type="InterPro" id="IPR011517">
    <property type="entry name" value="RNA_pol_sigma70_ECF-like"/>
</dbReference>
<keyword evidence="4" id="KW-0804">Transcription</keyword>
<evidence type="ECO:0000256" key="2">
    <source>
        <dbReference type="ARBA" id="ARBA00023015"/>
    </source>
</evidence>
<dbReference type="SUPFAM" id="SSF88659">
    <property type="entry name" value="Sigma3 and sigma4 domains of RNA polymerase sigma factors"/>
    <property type="match status" value="1"/>
</dbReference>
<comment type="similarity">
    <text evidence="1">Belongs to the sigma-70 factor family. ECF subfamily.</text>
</comment>
<dbReference type="GO" id="GO:0016987">
    <property type="term" value="F:sigma factor activity"/>
    <property type="evidence" value="ECO:0007669"/>
    <property type="project" value="UniProtKB-KW"/>
</dbReference>
<dbReference type="EMBL" id="CP053452">
    <property type="protein sequence ID" value="QJW94925.1"/>
    <property type="molecule type" value="Genomic_DNA"/>
</dbReference>
<dbReference type="GO" id="GO:0006352">
    <property type="term" value="P:DNA-templated transcription initiation"/>
    <property type="evidence" value="ECO:0007669"/>
    <property type="project" value="InterPro"/>
</dbReference>
<evidence type="ECO:0000313" key="7">
    <source>
        <dbReference type="Proteomes" id="UP000503447"/>
    </source>
</evidence>
<keyword evidence="3" id="KW-0731">Sigma factor</keyword>
<gene>
    <name evidence="6" type="ORF">FTUN_2451</name>
</gene>
<evidence type="ECO:0000256" key="4">
    <source>
        <dbReference type="ARBA" id="ARBA00023163"/>
    </source>
</evidence>
<accession>A0A6M5YLX6</accession>
<evidence type="ECO:0000259" key="5">
    <source>
        <dbReference type="Pfam" id="PF07638"/>
    </source>
</evidence>
<dbReference type="InterPro" id="IPR013325">
    <property type="entry name" value="RNA_pol_sigma_r2"/>
</dbReference>
<dbReference type="InterPro" id="IPR039425">
    <property type="entry name" value="RNA_pol_sigma-70-like"/>
</dbReference>
<keyword evidence="2" id="KW-0805">Transcription regulation</keyword>
<organism evidence="6 7">
    <name type="scientific">Frigoriglobus tundricola</name>
    <dbReference type="NCBI Taxonomy" id="2774151"/>
    <lineage>
        <taxon>Bacteria</taxon>
        <taxon>Pseudomonadati</taxon>
        <taxon>Planctomycetota</taxon>
        <taxon>Planctomycetia</taxon>
        <taxon>Gemmatales</taxon>
        <taxon>Gemmataceae</taxon>
        <taxon>Frigoriglobus</taxon>
    </lineage>
</organism>
<dbReference type="AlphaFoldDB" id="A0A6M5YLX6"/>
<protein>
    <recommendedName>
        <fullName evidence="5">RNA polymerase sigma-70 ECF-like HTH domain-containing protein</fullName>
    </recommendedName>
</protein>
<proteinExistence type="inferred from homology"/>
<evidence type="ECO:0000256" key="3">
    <source>
        <dbReference type="ARBA" id="ARBA00023082"/>
    </source>
</evidence>
<keyword evidence="7" id="KW-1185">Reference proteome</keyword>
<reference evidence="7" key="1">
    <citation type="submission" date="2020-05" db="EMBL/GenBank/DDBJ databases">
        <title>Frigoriglobus tundricola gen. nov., sp. nov., a psychrotolerant cellulolytic planctomycete of the family Gemmataceae with two divergent copies of 16S rRNA gene.</title>
        <authorList>
            <person name="Kulichevskaya I.S."/>
            <person name="Ivanova A.A."/>
            <person name="Naumoff D.G."/>
            <person name="Beletsky A.V."/>
            <person name="Rijpstra W.I.C."/>
            <person name="Sinninghe Damste J.S."/>
            <person name="Mardanov A.V."/>
            <person name="Ravin N.V."/>
            <person name="Dedysh S.N."/>
        </authorList>
    </citation>
    <scope>NUCLEOTIDE SEQUENCE [LARGE SCALE GENOMIC DNA]</scope>
    <source>
        <strain evidence="7">PL17</strain>
    </source>
</reference>